<evidence type="ECO:0000256" key="1">
    <source>
        <dbReference type="ARBA" id="ARBA00009249"/>
    </source>
</evidence>
<evidence type="ECO:0000313" key="7">
    <source>
        <dbReference type="Proteomes" id="UP000278475"/>
    </source>
</evidence>
<dbReference type="Proteomes" id="UP000278475">
    <property type="component" value="Unassembled WGS sequence"/>
</dbReference>
<protein>
    <recommendedName>
        <fullName evidence="3">Probable glycine cleavage system H protein</fullName>
    </recommendedName>
</protein>
<proteinExistence type="inferred from homology"/>
<feature type="modified residue" description="N6-lipoyllysine" evidence="3 4">
    <location>
        <position position="70"/>
    </location>
</feature>
<dbReference type="InterPro" id="IPR002930">
    <property type="entry name" value="GCV_H"/>
</dbReference>
<dbReference type="PANTHER" id="PTHR11715">
    <property type="entry name" value="GLYCINE CLEAVAGE SYSTEM H PROTEIN"/>
    <property type="match status" value="1"/>
</dbReference>
<dbReference type="InterPro" id="IPR033753">
    <property type="entry name" value="GCV_H/Fam206"/>
</dbReference>
<comment type="caution">
    <text evidence="6">The sequence shown here is derived from an EMBL/GenBank/DDBJ whole genome shotgun (WGS) entry which is preliminary data.</text>
</comment>
<dbReference type="Gene3D" id="2.40.50.100">
    <property type="match status" value="1"/>
</dbReference>
<reference evidence="6 7" key="1">
    <citation type="submission" date="2018-06" db="EMBL/GenBank/DDBJ databases">
        <title>Extensive metabolic versatility and redundancy in microbially diverse, dynamic hydrothermal sediments.</title>
        <authorList>
            <person name="Dombrowski N."/>
            <person name="Teske A."/>
            <person name="Baker B.J."/>
        </authorList>
    </citation>
    <scope>NUCLEOTIDE SEQUENCE [LARGE SCALE GENOMIC DNA]</scope>
    <source>
        <strain evidence="6">B66_G16</strain>
    </source>
</reference>
<dbReference type="PROSITE" id="PS00189">
    <property type="entry name" value="LIPOYL"/>
    <property type="match status" value="1"/>
</dbReference>
<comment type="cofactor">
    <cofactor evidence="3">
        <name>(R)-lipoate</name>
        <dbReference type="ChEBI" id="CHEBI:83088"/>
    </cofactor>
    <text evidence="3">Binds 1 lipoyl cofactor covalently.</text>
</comment>
<dbReference type="SUPFAM" id="SSF51230">
    <property type="entry name" value="Single hybrid motif"/>
    <property type="match status" value="1"/>
</dbReference>
<dbReference type="PANTHER" id="PTHR11715:SF3">
    <property type="entry name" value="GLYCINE CLEAVAGE SYSTEM H PROTEIN-RELATED"/>
    <property type="match status" value="1"/>
</dbReference>
<evidence type="ECO:0000256" key="2">
    <source>
        <dbReference type="ARBA" id="ARBA00022823"/>
    </source>
</evidence>
<dbReference type="InterPro" id="IPR003016">
    <property type="entry name" value="2-oxoA_DH_lipoyl-BS"/>
</dbReference>
<dbReference type="InterPro" id="IPR011053">
    <property type="entry name" value="Single_hybrid_motif"/>
</dbReference>
<dbReference type="AlphaFoldDB" id="A0A497ETP7"/>
<dbReference type="EMBL" id="QMQV01000009">
    <property type="protein sequence ID" value="RLE50301.1"/>
    <property type="molecule type" value="Genomic_DNA"/>
</dbReference>
<evidence type="ECO:0000256" key="3">
    <source>
        <dbReference type="HAMAP-Rule" id="MF_00272"/>
    </source>
</evidence>
<dbReference type="PROSITE" id="PS50968">
    <property type="entry name" value="BIOTINYL_LIPOYL"/>
    <property type="match status" value="1"/>
</dbReference>
<organism evidence="6 7">
    <name type="scientific">Thermoproteota archaeon</name>
    <dbReference type="NCBI Taxonomy" id="2056631"/>
    <lineage>
        <taxon>Archaea</taxon>
        <taxon>Thermoproteota</taxon>
    </lineage>
</organism>
<feature type="domain" description="Lipoyl-binding" evidence="5">
    <location>
        <begin position="29"/>
        <end position="111"/>
    </location>
</feature>
<dbReference type="CDD" id="cd06848">
    <property type="entry name" value="GCS_H"/>
    <property type="match status" value="1"/>
</dbReference>
<keyword evidence="2 3" id="KW-0450">Lipoyl</keyword>
<dbReference type="HAMAP" id="MF_00272">
    <property type="entry name" value="GcvH"/>
    <property type="match status" value="1"/>
</dbReference>
<accession>A0A497ETP7</accession>
<dbReference type="GO" id="GO:0005960">
    <property type="term" value="C:glycine cleavage complex"/>
    <property type="evidence" value="ECO:0007669"/>
    <property type="project" value="InterPro"/>
</dbReference>
<evidence type="ECO:0000259" key="5">
    <source>
        <dbReference type="PROSITE" id="PS50968"/>
    </source>
</evidence>
<dbReference type="InterPro" id="IPR017453">
    <property type="entry name" value="GCV_H_sub"/>
</dbReference>
<comment type="function">
    <text evidence="3">The glycine cleavage system catalyzes the degradation of glycine. The H protein shuttles the methylamine group of glycine from the P protein to the T protein.</text>
</comment>
<gene>
    <name evidence="3 6" type="primary">gcvH</name>
    <name evidence="6" type="ORF">DRJ31_01975</name>
</gene>
<evidence type="ECO:0000313" key="6">
    <source>
        <dbReference type="EMBL" id="RLE50301.1"/>
    </source>
</evidence>
<dbReference type="GO" id="GO:0019464">
    <property type="term" value="P:glycine decarboxylation via glycine cleavage system"/>
    <property type="evidence" value="ECO:0007669"/>
    <property type="project" value="UniProtKB-UniRule"/>
</dbReference>
<dbReference type="NCBIfam" id="TIGR00527">
    <property type="entry name" value="gcvH"/>
    <property type="match status" value="1"/>
</dbReference>
<comment type="subunit">
    <text evidence="3">The glycine cleavage system is composed of four proteins: P, T, L and H.</text>
</comment>
<name>A0A497ETP7_9CREN</name>
<comment type="similarity">
    <text evidence="1 3">Belongs to the GcvH family.</text>
</comment>
<evidence type="ECO:0000256" key="4">
    <source>
        <dbReference type="PIRSR" id="PIRSR617453-50"/>
    </source>
</evidence>
<dbReference type="Pfam" id="PF01597">
    <property type="entry name" value="GCV_H"/>
    <property type="match status" value="1"/>
</dbReference>
<dbReference type="NCBIfam" id="NF002270">
    <property type="entry name" value="PRK01202.1"/>
    <property type="match status" value="1"/>
</dbReference>
<dbReference type="GO" id="GO:0005737">
    <property type="term" value="C:cytoplasm"/>
    <property type="evidence" value="ECO:0007669"/>
    <property type="project" value="TreeGrafter"/>
</dbReference>
<dbReference type="GO" id="GO:0009249">
    <property type="term" value="P:protein lipoylation"/>
    <property type="evidence" value="ECO:0007669"/>
    <property type="project" value="TreeGrafter"/>
</dbReference>
<dbReference type="InterPro" id="IPR000089">
    <property type="entry name" value="Biotin_lipoyl"/>
</dbReference>
<sequence length="138" mass="15345">MSIKVGDYEVKRGLLYTKTHEWAKIDGDEVVVGVTDYAQKALHEIVFVEIPQVGKQVKKGDVISAIESTKAVSEVYSPVDGVIVKVNETLKDMPELVNKDPYGDGWIAVIKATRIPKEELFTDEAYAEFLRSEALKSS</sequence>